<dbReference type="EMBL" id="LN890994">
    <property type="protein sequence ID" value="CUS12358.1"/>
    <property type="molecule type" value="Genomic_DNA"/>
</dbReference>
<dbReference type="AlphaFoldDB" id="A0A292Q0E9"/>
<feature type="non-terminal residue" evidence="1">
    <location>
        <position position="40"/>
    </location>
</feature>
<accession>A0A292Q0E9</accession>
<protein>
    <submittedName>
        <fullName evidence="1">Uncharacterized protein</fullName>
    </submittedName>
</protein>
<evidence type="ECO:0000313" key="1">
    <source>
        <dbReference type="EMBL" id="CUS12358.1"/>
    </source>
</evidence>
<reference evidence="1" key="1">
    <citation type="submission" date="2015-10" db="EMBL/GenBank/DDBJ databases">
        <authorList>
            <person name="Regsiter A."/>
            <person name="william w."/>
        </authorList>
    </citation>
    <scope>NUCLEOTIDE SEQUENCE</scope>
    <source>
        <strain evidence="1">Montdore</strain>
    </source>
</reference>
<name>A0A292Q0E9_9PEZI</name>
<proteinExistence type="predicted"/>
<gene>
    <name evidence="1" type="ORF">GSTUAT00003551001</name>
</gene>
<keyword evidence="2" id="KW-1185">Reference proteome</keyword>
<sequence>IPYRRNTKFTGRKNLIELMRRFCGHNDHTRIALHGLGGSG</sequence>
<evidence type="ECO:0000313" key="2">
    <source>
        <dbReference type="Proteomes" id="UP001412239"/>
    </source>
</evidence>
<feature type="non-terminal residue" evidence="1">
    <location>
        <position position="1"/>
    </location>
</feature>
<organism evidence="1 2">
    <name type="scientific">Tuber aestivum</name>
    <name type="common">summer truffle</name>
    <dbReference type="NCBI Taxonomy" id="59557"/>
    <lineage>
        <taxon>Eukaryota</taxon>
        <taxon>Fungi</taxon>
        <taxon>Dikarya</taxon>
        <taxon>Ascomycota</taxon>
        <taxon>Pezizomycotina</taxon>
        <taxon>Pezizomycetes</taxon>
        <taxon>Pezizales</taxon>
        <taxon>Tuberaceae</taxon>
        <taxon>Tuber</taxon>
    </lineage>
</organism>
<dbReference type="Proteomes" id="UP001412239">
    <property type="component" value="Unassembled WGS sequence"/>
</dbReference>